<evidence type="ECO:0000313" key="6">
    <source>
        <dbReference type="Proteomes" id="UP001198374"/>
    </source>
</evidence>
<dbReference type="CDD" id="cd01189">
    <property type="entry name" value="INT_ICEBs1_C_like"/>
    <property type="match status" value="1"/>
</dbReference>
<dbReference type="PANTHER" id="PTHR30349">
    <property type="entry name" value="PHAGE INTEGRASE-RELATED"/>
    <property type="match status" value="1"/>
</dbReference>
<dbReference type="InterPro" id="IPR013762">
    <property type="entry name" value="Integrase-like_cat_sf"/>
</dbReference>
<dbReference type="SUPFAM" id="SSF56349">
    <property type="entry name" value="DNA breaking-rejoining enzymes"/>
    <property type="match status" value="1"/>
</dbReference>
<keyword evidence="6" id="KW-1185">Reference proteome</keyword>
<gene>
    <name evidence="5" type="ORF">LDJ82_04885</name>
</gene>
<evidence type="ECO:0000256" key="1">
    <source>
        <dbReference type="ARBA" id="ARBA00008857"/>
    </source>
</evidence>
<name>A0ABS7YWY4_9FIRM</name>
<dbReference type="InterPro" id="IPR050090">
    <property type="entry name" value="Tyrosine_recombinase_XerCD"/>
</dbReference>
<dbReference type="InterPro" id="IPR011010">
    <property type="entry name" value="DNA_brk_join_enz"/>
</dbReference>
<dbReference type="PROSITE" id="PS51898">
    <property type="entry name" value="TYR_RECOMBINASE"/>
    <property type="match status" value="1"/>
</dbReference>
<comment type="similarity">
    <text evidence="1">Belongs to the 'phage' integrase family.</text>
</comment>
<proteinExistence type="inferred from homology"/>
<protein>
    <submittedName>
        <fullName evidence="5">Site-specific integrase</fullName>
    </submittedName>
</protein>
<feature type="domain" description="Tyr recombinase" evidence="4">
    <location>
        <begin position="155"/>
        <end position="338"/>
    </location>
</feature>
<evidence type="ECO:0000256" key="2">
    <source>
        <dbReference type="ARBA" id="ARBA00023125"/>
    </source>
</evidence>
<accession>A0ABS7YWY4</accession>
<dbReference type="PANTHER" id="PTHR30349:SF41">
    <property type="entry name" value="INTEGRASE_RECOMBINASE PROTEIN MJ0367-RELATED"/>
    <property type="match status" value="1"/>
</dbReference>
<dbReference type="RefSeq" id="WP_209772713.1">
    <property type="nucleotide sequence ID" value="NZ_JAGGLO010000002.1"/>
</dbReference>
<evidence type="ECO:0000259" key="4">
    <source>
        <dbReference type="PROSITE" id="PS51898"/>
    </source>
</evidence>
<keyword evidence="2" id="KW-0238">DNA-binding</keyword>
<reference evidence="6" key="1">
    <citation type="submission" date="2023-07" db="EMBL/GenBank/DDBJ databases">
        <title>FDA dAtabase for Regulatory Grade micrObial Sequences (FDA-ARGOS): Supporting development and validation of Infectious Disease Dx tests.</title>
        <authorList>
            <person name="Sproer C."/>
            <person name="Gronow S."/>
            <person name="Severitt S."/>
            <person name="Schroder I."/>
            <person name="Tallon L."/>
            <person name="Sadzewicz L."/>
            <person name="Zhao X."/>
            <person name="Boylan J."/>
            <person name="Ott S."/>
            <person name="Bowen H."/>
            <person name="Vavikolanu K."/>
            <person name="Hazen T."/>
            <person name="Aluvathingal J."/>
            <person name="Nadendla S."/>
            <person name="Lowell S."/>
            <person name="Myers T."/>
            <person name="Yan Y."/>
        </authorList>
    </citation>
    <scope>NUCLEOTIDE SEQUENCE [LARGE SCALE GENOMIC DNA]</scope>
    <source>
        <strain evidence="6">FDAARGOS_1538</strain>
    </source>
</reference>
<keyword evidence="3" id="KW-0233">DNA recombination</keyword>
<dbReference type="Proteomes" id="UP001198374">
    <property type="component" value="Unassembled WGS sequence"/>
</dbReference>
<dbReference type="EMBL" id="JAIWIY010000001">
    <property type="protein sequence ID" value="MCA2096250.1"/>
    <property type="molecule type" value="Genomic_DNA"/>
</dbReference>
<evidence type="ECO:0000313" key="5">
    <source>
        <dbReference type="EMBL" id="MCA2096250.1"/>
    </source>
</evidence>
<sequence>METSYTLRERKDTGNWQAIIRQKQGNTWKQVQSKTFVKNTDAKQWAINTSSEWQKKIENDYDKMTIRQLKDVFLEYKKLEVRESTFFTIKSNIDNADWFDDKTVYQVSKLEILKRNKTESKSHIKYMRMFYNFLINELDFKISNPFKTGKIKKEPETFVLSKTDYEFLLDRIKFDDVKLGVIILYHTGLRISELSGLTWDCITDNNIIINKQFSNKYGEFREPKSENSVRTIPIHSNLRIYIKKWKKSQTTIDISNRIFNKKAMGQKIAIELKRITEGTHLEGLTPHDFRHTFITNLVQNKTDIITVAYLAGDRVETIINNYVHTNKKTMDLSKQAVEMI</sequence>
<evidence type="ECO:0000256" key="3">
    <source>
        <dbReference type="ARBA" id="ARBA00023172"/>
    </source>
</evidence>
<organism evidence="5 6">
    <name type="scientific">Anaerococcus degeneri</name>
    <dbReference type="NCBI Taxonomy" id="361500"/>
    <lineage>
        <taxon>Bacteria</taxon>
        <taxon>Bacillati</taxon>
        <taxon>Bacillota</taxon>
        <taxon>Tissierellia</taxon>
        <taxon>Tissierellales</taxon>
        <taxon>Peptoniphilaceae</taxon>
        <taxon>Anaerococcus</taxon>
    </lineage>
</organism>
<dbReference type="InterPro" id="IPR002104">
    <property type="entry name" value="Integrase_catalytic"/>
</dbReference>
<dbReference type="Gene3D" id="1.10.443.10">
    <property type="entry name" value="Intergrase catalytic core"/>
    <property type="match status" value="1"/>
</dbReference>
<dbReference type="Pfam" id="PF00589">
    <property type="entry name" value="Phage_integrase"/>
    <property type="match status" value="1"/>
</dbReference>
<comment type="caution">
    <text evidence="5">The sequence shown here is derived from an EMBL/GenBank/DDBJ whole genome shotgun (WGS) entry which is preliminary data.</text>
</comment>